<dbReference type="OrthoDB" id="498125at2759"/>
<gene>
    <name evidence="3" type="ORF">CROQUDRAFT_87702</name>
</gene>
<evidence type="ECO:0000256" key="1">
    <source>
        <dbReference type="SAM" id="MobiDB-lite"/>
    </source>
</evidence>
<evidence type="ECO:0000256" key="2">
    <source>
        <dbReference type="SAM" id="Phobius"/>
    </source>
</evidence>
<dbReference type="Proteomes" id="UP000886653">
    <property type="component" value="Unassembled WGS sequence"/>
</dbReference>
<sequence length="500" mass="55389">MTSTLTSSSSSSSSSMVFSDHLHHQFHSLISILPFPIAALLHFLVHLVAQSIYVLYSPSIHLRTSLLTFYQTIFDRFLNLLFHILQLSLVTARPFPLSSSTVPTDSYLSPFTNPLPSTPSLSPSTSTAPNSRASILITNNYDNHPLALELGLQFSELGYHVFIQVSSQSQLSEVIVGWQRLKSQLNKRHQRKRRLAKNFFASSSAPSPTGTLIPLLYLTHDLEQRNEAISTVRAYAREESLDMISLVHVIHPHFIRRTLPPSPLHNPMASAQTSPNLSPVRSTRRLSVSSTRIPDYVGHPSPPSSTLVPSPSVFYPTSQIPLTVCGENFLFDAFNDLILGPLSTTQDFLPTLVALRGRVVHVCTSGDGIARMTQDALRVLGDALGSELKAFRIPVSLVTVPASGLPFEAGEQAKRLTSDLRSMLTEDSDPFILRIFERQARLVGGKVVTVEEAEGGEEVFRMVRSAIETRFPRRAYPLSLWPLLRELVDGLKDTVRGVHE</sequence>
<accession>A0A9P6TFD6</accession>
<comment type="caution">
    <text evidence="3">The sequence shown here is derived from an EMBL/GenBank/DDBJ whole genome shotgun (WGS) entry which is preliminary data.</text>
</comment>
<keyword evidence="4" id="KW-1185">Reference proteome</keyword>
<name>A0A9P6TFD6_9BASI</name>
<reference evidence="3" key="1">
    <citation type="submission" date="2013-11" db="EMBL/GenBank/DDBJ databases">
        <title>Genome sequence of the fusiform rust pathogen reveals effectors for host alternation and coevolution with pine.</title>
        <authorList>
            <consortium name="DOE Joint Genome Institute"/>
            <person name="Smith K."/>
            <person name="Pendleton A."/>
            <person name="Kubisiak T."/>
            <person name="Anderson C."/>
            <person name="Salamov A."/>
            <person name="Aerts A."/>
            <person name="Riley R."/>
            <person name="Clum A."/>
            <person name="Lindquist E."/>
            <person name="Ence D."/>
            <person name="Campbell M."/>
            <person name="Kronenberg Z."/>
            <person name="Feau N."/>
            <person name="Dhillon B."/>
            <person name="Hamelin R."/>
            <person name="Burleigh J."/>
            <person name="Smith J."/>
            <person name="Yandell M."/>
            <person name="Nelson C."/>
            <person name="Grigoriev I."/>
            <person name="Davis J."/>
        </authorList>
    </citation>
    <scope>NUCLEOTIDE SEQUENCE</scope>
    <source>
        <strain evidence="3">G11</strain>
    </source>
</reference>
<keyword evidence="2" id="KW-0812">Transmembrane</keyword>
<protein>
    <submittedName>
        <fullName evidence="3">Uncharacterized protein</fullName>
    </submittedName>
</protein>
<keyword evidence="2" id="KW-1133">Transmembrane helix</keyword>
<feature type="transmembrane region" description="Helical" evidence="2">
    <location>
        <begin position="32"/>
        <end position="56"/>
    </location>
</feature>
<feature type="region of interest" description="Disordered" evidence="1">
    <location>
        <begin position="261"/>
        <end position="284"/>
    </location>
</feature>
<keyword evidence="2" id="KW-0472">Membrane</keyword>
<dbReference type="EMBL" id="MU167218">
    <property type="protein sequence ID" value="KAG0150531.1"/>
    <property type="molecule type" value="Genomic_DNA"/>
</dbReference>
<dbReference type="AlphaFoldDB" id="A0A9P6TFD6"/>
<evidence type="ECO:0000313" key="4">
    <source>
        <dbReference type="Proteomes" id="UP000886653"/>
    </source>
</evidence>
<organism evidence="3 4">
    <name type="scientific">Cronartium quercuum f. sp. fusiforme G11</name>
    <dbReference type="NCBI Taxonomy" id="708437"/>
    <lineage>
        <taxon>Eukaryota</taxon>
        <taxon>Fungi</taxon>
        <taxon>Dikarya</taxon>
        <taxon>Basidiomycota</taxon>
        <taxon>Pucciniomycotina</taxon>
        <taxon>Pucciniomycetes</taxon>
        <taxon>Pucciniales</taxon>
        <taxon>Coleosporiaceae</taxon>
        <taxon>Cronartium</taxon>
    </lineage>
</organism>
<proteinExistence type="predicted"/>
<evidence type="ECO:0000313" key="3">
    <source>
        <dbReference type="EMBL" id="KAG0150531.1"/>
    </source>
</evidence>